<gene>
    <name evidence="2" type="primary">A03p042290.1_BraROA</name>
    <name evidence="2" type="ORF">IGI04_011970</name>
</gene>
<name>A0ABQ7N6S6_BRACM</name>
<organism evidence="2 3">
    <name type="scientific">Brassica rapa subsp. trilocularis</name>
    <dbReference type="NCBI Taxonomy" id="1813537"/>
    <lineage>
        <taxon>Eukaryota</taxon>
        <taxon>Viridiplantae</taxon>
        <taxon>Streptophyta</taxon>
        <taxon>Embryophyta</taxon>
        <taxon>Tracheophyta</taxon>
        <taxon>Spermatophyta</taxon>
        <taxon>Magnoliopsida</taxon>
        <taxon>eudicotyledons</taxon>
        <taxon>Gunneridae</taxon>
        <taxon>Pentapetalae</taxon>
        <taxon>rosids</taxon>
        <taxon>malvids</taxon>
        <taxon>Brassicales</taxon>
        <taxon>Brassicaceae</taxon>
        <taxon>Brassiceae</taxon>
        <taxon>Brassica</taxon>
    </lineage>
</organism>
<comment type="caution">
    <text evidence="2">The sequence shown here is derived from an EMBL/GenBank/DDBJ whole genome shotgun (WGS) entry which is preliminary data.</text>
</comment>
<dbReference type="PANTHER" id="PTHR47697">
    <property type="entry name" value="OS03G0340700 PROTEIN"/>
    <property type="match status" value="1"/>
</dbReference>
<accession>A0ABQ7N6S6</accession>
<evidence type="ECO:0000313" key="3">
    <source>
        <dbReference type="Proteomes" id="UP000823674"/>
    </source>
</evidence>
<evidence type="ECO:0000313" key="2">
    <source>
        <dbReference type="EMBL" id="KAG5405851.1"/>
    </source>
</evidence>
<dbReference type="Proteomes" id="UP000823674">
    <property type="component" value="Chromosome A03"/>
</dbReference>
<dbReference type="EMBL" id="JADBGQ010000003">
    <property type="protein sequence ID" value="KAG5405851.1"/>
    <property type="molecule type" value="Genomic_DNA"/>
</dbReference>
<dbReference type="PANTHER" id="PTHR47697:SF1">
    <property type="entry name" value="OS03G0340700 PROTEIN"/>
    <property type="match status" value="1"/>
</dbReference>
<feature type="region of interest" description="Disordered" evidence="1">
    <location>
        <begin position="1"/>
        <end position="24"/>
    </location>
</feature>
<protein>
    <submittedName>
        <fullName evidence="2">Uncharacterized protein</fullName>
    </submittedName>
</protein>
<feature type="region of interest" description="Disordered" evidence="1">
    <location>
        <begin position="72"/>
        <end position="129"/>
    </location>
</feature>
<evidence type="ECO:0000256" key="1">
    <source>
        <dbReference type="SAM" id="MobiDB-lite"/>
    </source>
</evidence>
<proteinExistence type="predicted"/>
<reference evidence="2 3" key="1">
    <citation type="submission" date="2021-03" db="EMBL/GenBank/DDBJ databases">
        <authorList>
            <person name="King G.J."/>
            <person name="Bancroft I."/>
            <person name="Baten A."/>
            <person name="Bloomfield J."/>
            <person name="Borpatragohain P."/>
            <person name="He Z."/>
            <person name="Irish N."/>
            <person name="Irwin J."/>
            <person name="Liu K."/>
            <person name="Mauleon R.P."/>
            <person name="Moore J."/>
            <person name="Morris R."/>
            <person name="Ostergaard L."/>
            <person name="Wang B."/>
            <person name="Wells R."/>
        </authorList>
    </citation>
    <scope>NUCLEOTIDE SEQUENCE [LARGE SCALE GENOMIC DNA]</scope>
    <source>
        <strain evidence="2">R-o-18</strain>
        <tissue evidence="2">Leaf</tissue>
    </source>
</reference>
<keyword evidence="3" id="KW-1185">Reference proteome</keyword>
<sequence length="160" mass="17045">MVGDIHGKTCGSSSRSRSGSGIGVVNKDPSLFGDLVGSAIGQSSGNVPLKKPLLLLLERPVWVLWLVSDQNHQEAQPERLTKKKKGNAQSDAFTKGGSFAGSTDALPPPSPSVSATSAKTKGIDSQKQVLEHDKKNVSILVQRALLYESMEKYKMGAEDL</sequence>